<feature type="domain" description="EF-hand" evidence="3">
    <location>
        <begin position="1"/>
        <end position="25"/>
    </location>
</feature>
<dbReference type="SMART" id="SM00054">
    <property type="entry name" value="EFh"/>
    <property type="match status" value="4"/>
</dbReference>
<sequence>MFDVDGSGHLEPSDFDELAARLIGGLGADPASAKAQRVREGYRDLCAALLAEIDTDGDGRISEPEFVTGMARVAGDREGFARMIAPLARTNLDLCDTDGDGQLDRDEFARLLGLFNAAALGDAERIFDRLDTDGGGTLSVSEILDALCDFYLSTDPASPGNLLFGEI</sequence>
<name>A0ABP7SQT7_9PSEU</name>
<proteinExistence type="predicted"/>
<dbReference type="PROSITE" id="PS50222">
    <property type="entry name" value="EF_HAND_2"/>
    <property type="match status" value="3"/>
</dbReference>
<evidence type="ECO:0000313" key="4">
    <source>
        <dbReference type="EMBL" id="GAA4014988.1"/>
    </source>
</evidence>
<dbReference type="InterPro" id="IPR011992">
    <property type="entry name" value="EF-hand-dom_pair"/>
</dbReference>
<dbReference type="InterPro" id="IPR002048">
    <property type="entry name" value="EF_hand_dom"/>
</dbReference>
<dbReference type="PROSITE" id="PS00018">
    <property type="entry name" value="EF_HAND_1"/>
    <property type="match status" value="3"/>
</dbReference>
<organism evidence="4 5">
    <name type="scientific">Allokutzneria multivorans</name>
    <dbReference type="NCBI Taxonomy" id="1142134"/>
    <lineage>
        <taxon>Bacteria</taxon>
        <taxon>Bacillati</taxon>
        <taxon>Actinomycetota</taxon>
        <taxon>Actinomycetes</taxon>
        <taxon>Pseudonocardiales</taxon>
        <taxon>Pseudonocardiaceae</taxon>
        <taxon>Allokutzneria</taxon>
    </lineage>
</organism>
<feature type="domain" description="EF-hand" evidence="3">
    <location>
        <begin position="41"/>
        <end position="76"/>
    </location>
</feature>
<accession>A0ABP7SQT7</accession>
<dbReference type="CDD" id="cd00051">
    <property type="entry name" value="EFh"/>
    <property type="match status" value="1"/>
</dbReference>
<keyword evidence="5" id="KW-1185">Reference proteome</keyword>
<dbReference type="Pfam" id="PF13202">
    <property type="entry name" value="EF-hand_5"/>
    <property type="match status" value="1"/>
</dbReference>
<feature type="domain" description="EF-hand" evidence="3">
    <location>
        <begin position="118"/>
        <end position="153"/>
    </location>
</feature>
<dbReference type="SUPFAM" id="SSF47473">
    <property type="entry name" value="EF-hand"/>
    <property type="match status" value="1"/>
</dbReference>
<comment type="caution">
    <text evidence="4">The sequence shown here is derived from an EMBL/GenBank/DDBJ whole genome shotgun (WGS) entry which is preliminary data.</text>
</comment>
<evidence type="ECO:0000256" key="1">
    <source>
        <dbReference type="ARBA" id="ARBA00022723"/>
    </source>
</evidence>
<reference evidence="5" key="1">
    <citation type="journal article" date="2019" name="Int. J. Syst. Evol. Microbiol.">
        <title>The Global Catalogue of Microorganisms (GCM) 10K type strain sequencing project: providing services to taxonomists for standard genome sequencing and annotation.</title>
        <authorList>
            <consortium name="The Broad Institute Genomics Platform"/>
            <consortium name="The Broad Institute Genome Sequencing Center for Infectious Disease"/>
            <person name="Wu L."/>
            <person name="Ma J."/>
        </authorList>
    </citation>
    <scope>NUCLEOTIDE SEQUENCE [LARGE SCALE GENOMIC DNA]</scope>
    <source>
        <strain evidence="5">JCM 17342</strain>
    </source>
</reference>
<dbReference type="PANTHER" id="PTHR10891">
    <property type="entry name" value="EF-HAND CALCIUM-BINDING DOMAIN CONTAINING PROTEIN"/>
    <property type="match status" value="1"/>
</dbReference>
<dbReference type="InterPro" id="IPR039647">
    <property type="entry name" value="EF_hand_pair_protein_CML-like"/>
</dbReference>
<keyword evidence="1" id="KW-0479">Metal-binding</keyword>
<dbReference type="InterPro" id="IPR018247">
    <property type="entry name" value="EF_Hand_1_Ca_BS"/>
</dbReference>
<keyword evidence="2" id="KW-0677">Repeat</keyword>
<evidence type="ECO:0000259" key="3">
    <source>
        <dbReference type="PROSITE" id="PS50222"/>
    </source>
</evidence>
<evidence type="ECO:0000313" key="5">
    <source>
        <dbReference type="Proteomes" id="UP001501747"/>
    </source>
</evidence>
<protein>
    <submittedName>
        <fullName evidence="4">Calcium binding protein CalD</fullName>
    </submittedName>
</protein>
<dbReference type="Pfam" id="PF13499">
    <property type="entry name" value="EF-hand_7"/>
    <property type="match status" value="1"/>
</dbReference>
<evidence type="ECO:0000256" key="2">
    <source>
        <dbReference type="ARBA" id="ARBA00022737"/>
    </source>
</evidence>
<dbReference type="Proteomes" id="UP001501747">
    <property type="component" value="Unassembled WGS sequence"/>
</dbReference>
<dbReference type="Gene3D" id="1.10.238.10">
    <property type="entry name" value="EF-hand"/>
    <property type="match status" value="1"/>
</dbReference>
<dbReference type="EMBL" id="BAABAL010000016">
    <property type="protein sequence ID" value="GAA4014988.1"/>
    <property type="molecule type" value="Genomic_DNA"/>
</dbReference>
<gene>
    <name evidence="4" type="primary">calD</name>
    <name evidence="4" type="ORF">GCM10022247_42370</name>
</gene>